<accession>A0ABN1L4A7</accession>
<comment type="caution">
    <text evidence="1">The sequence shown here is derived from an EMBL/GenBank/DDBJ whole genome shotgun (WGS) entry which is preliminary data.</text>
</comment>
<dbReference type="RefSeq" id="WP_343815000.1">
    <property type="nucleotide sequence ID" value="NZ_BAAAFA010000002.1"/>
</dbReference>
<organism evidence="1 2">
    <name type="scientific">Colwellia asteriadis</name>
    <dbReference type="NCBI Taxonomy" id="517723"/>
    <lineage>
        <taxon>Bacteria</taxon>
        <taxon>Pseudomonadati</taxon>
        <taxon>Pseudomonadota</taxon>
        <taxon>Gammaproteobacteria</taxon>
        <taxon>Alteromonadales</taxon>
        <taxon>Colwelliaceae</taxon>
        <taxon>Colwellia</taxon>
    </lineage>
</organism>
<evidence type="ECO:0000313" key="1">
    <source>
        <dbReference type="EMBL" id="GAA0812611.1"/>
    </source>
</evidence>
<dbReference type="EMBL" id="BAAAFA010000002">
    <property type="protein sequence ID" value="GAA0812611.1"/>
    <property type="molecule type" value="Genomic_DNA"/>
</dbReference>
<reference evidence="1 2" key="1">
    <citation type="journal article" date="2019" name="Int. J. Syst. Evol. Microbiol.">
        <title>The Global Catalogue of Microorganisms (GCM) 10K type strain sequencing project: providing services to taxonomists for standard genome sequencing and annotation.</title>
        <authorList>
            <consortium name="The Broad Institute Genomics Platform"/>
            <consortium name="The Broad Institute Genome Sequencing Center for Infectious Disease"/>
            <person name="Wu L."/>
            <person name="Ma J."/>
        </authorList>
    </citation>
    <scope>NUCLEOTIDE SEQUENCE [LARGE SCALE GENOMIC DNA]</scope>
    <source>
        <strain evidence="1 2">JCM 15608</strain>
    </source>
</reference>
<name>A0ABN1L4A7_9GAMM</name>
<evidence type="ECO:0000313" key="2">
    <source>
        <dbReference type="Proteomes" id="UP001500021"/>
    </source>
</evidence>
<protein>
    <submittedName>
        <fullName evidence="1">Uncharacterized protein</fullName>
    </submittedName>
</protein>
<sequence>MLRLSPLILLLFAINAFAIPKITVKHQRTAKGFAQVQVVNKTLEKLICHVAINGHKKKFTLVAHEASTWYTATDKRFNHRHFSIWCNLDSLHNP</sequence>
<dbReference type="Proteomes" id="UP001500021">
    <property type="component" value="Unassembled WGS sequence"/>
</dbReference>
<proteinExistence type="predicted"/>
<keyword evidence="2" id="KW-1185">Reference proteome</keyword>
<gene>
    <name evidence="1" type="ORF">GCM10009111_06790</name>
</gene>